<reference evidence="1 2" key="1">
    <citation type="journal article" date="2018" name="Front. Plant Sci.">
        <title>Red Clover (Trifolium pratense) and Zigzag Clover (T. medium) - A Picture of Genomic Similarities and Differences.</title>
        <authorList>
            <person name="Dluhosova J."/>
            <person name="Istvanek J."/>
            <person name="Nedelnik J."/>
            <person name="Repkova J."/>
        </authorList>
    </citation>
    <scope>NUCLEOTIDE SEQUENCE [LARGE SCALE GENOMIC DNA]</scope>
    <source>
        <strain evidence="2">cv. 10/8</strain>
        <tissue evidence="1">Leaf</tissue>
    </source>
</reference>
<feature type="non-terminal residue" evidence="1">
    <location>
        <position position="1"/>
    </location>
</feature>
<keyword evidence="2" id="KW-1185">Reference proteome</keyword>
<proteinExistence type="predicted"/>
<comment type="caution">
    <text evidence="1">The sequence shown here is derived from an EMBL/GenBank/DDBJ whole genome shotgun (WGS) entry which is preliminary data.</text>
</comment>
<dbReference type="AlphaFoldDB" id="A0A392U1F8"/>
<dbReference type="Proteomes" id="UP000265520">
    <property type="component" value="Unassembled WGS sequence"/>
</dbReference>
<protein>
    <submittedName>
        <fullName evidence="1">Uncharacterized protein</fullName>
    </submittedName>
</protein>
<evidence type="ECO:0000313" key="1">
    <source>
        <dbReference type="EMBL" id="MCI67209.1"/>
    </source>
</evidence>
<organism evidence="1 2">
    <name type="scientific">Trifolium medium</name>
    <dbReference type="NCBI Taxonomy" id="97028"/>
    <lineage>
        <taxon>Eukaryota</taxon>
        <taxon>Viridiplantae</taxon>
        <taxon>Streptophyta</taxon>
        <taxon>Embryophyta</taxon>
        <taxon>Tracheophyta</taxon>
        <taxon>Spermatophyta</taxon>
        <taxon>Magnoliopsida</taxon>
        <taxon>eudicotyledons</taxon>
        <taxon>Gunneridae</taxon>
        <taxon>Pentapetalae</taxon>
        <taxon>rosids</taxon>
        <taxon>fabids</taxon>
        <taxon>Fabales</taxon>
        <taxon>Fabaceae</taxon>
        <taxon>Papilionoideae</taxon>
        <taxon>50 kb inversion clade</taxon>
        <taxon>NPAAA clade</taxon>
        <taxon>Hologalegina</taxon>
        <taxon>IRL clade</taxon>
        <taxon>Trifolieae</taxon>
        <taxon>Trifolium</taxon>
    </lineage>
</organism>
<evidence type="ECO:0000313" key="2">
    <source>
        <dbReference type="Proteomes" id="UP000265520"/>
    </source>
</evidence>
<dbReference type="EMBL" id="LXQA010711700">
    <property type="protein sequence ID" value="MCI67209.1"/>
    <property type="molecule type" value="Genomic_DNA"/>
</dbReference>
<sequence length="46" mass="5308">HPLAKQWHGHVILMVAAVEFLEKQSETPPKLLLTKWEQCCVGQVRQ</sequence>
<accession>A0A392U1F8</accession>
<name>A0A392U1F8_9FABA</name>